<evidence type="ECO:0000259" key="6">
    <source>
        <dbReference type="Pfam" id="PF00496"/>
    </source>
</evidence>
<dbReference type="InterPro" id="IPR030678">
    <property type="entry name" value="Peptide/Ni-bd"/>
</dbReference>
<keyword evidence="3" id="KW-0813">Transport</keyword>
<reference evidence="7 8" key="1">
    <citation type="submission" date="2018-06" db="EMBL/GenBank/DDBJ databases">
        <authorList>
            <consortium name="Pathogen Informatics"/>
            <person name="Doyle S."/>
        </authorList>
    </citation>
    <scope>NUCLEOTIDE SEQUENCE [LARGE SCALE GENOMIC DNA]</scope>
    <source>
        <strain evidence="7 8">NCTC11621</strain>
    </source>
</reference>
<evidence type="ECO:0000313" key="8">
    <source>
        <dbReference type="Proteomes" id="UP000254704"/>
    </source>
</evidence>
<dbReference type="Pfam" id="PF00496">
    <property type="entry name" value="SBP_bac_5"/>
    <property type="match status" value="1"/>
</dbReference>
<dbReference type="InterPro" id="IPR000914">
    <property type="entry name" value="SBP_5_dom"/>
</dbReference>
<dbReference type="GO" id="GO:0030288">
    <property type="term" value="C:outer membrane-bounded periplasmic space"/>
    <property type="evidence" value="ECO:0007669"/>
    <property type="project" value="TreeGrafter"/>
</dbReference>
<dbReference type="PANTHER" id="PTHR30290:SF10">
    <property type="entry name" value="PERIPLASMIC OLIGOPEPTIDE-BINDING PROTEIN-RELATED"/>
    <property type="match status" value="1"/>
</dbReference>
<dbReference type="AlphaFoldDB" id="A0A379ETB3"/>
<evidence type="ECO:0000256" key="4">
    <source>
        <dbReference type="ARBA" id="ARBA00022729"/>
    </source>
</evidence>
<evidence type="ECO:0000256" key="3">
    <source>
        <dbReference type="ARBA" id="ARBA00022448"/>
    </source>
</evidence>
<dbReference type="InterPro" id="IPR039424">
    <property type="entry name" value="SBP_5"/>
</dbReference>
<evidence type="ECO:0000256" key="5">
    <source>
        <dbReference type="SAM" id="SignalP"/>
    </source>
</evidence>
<comment type="similarity">
    <text evidence="2">Belongs to the bacterial solute-binding protein 5 family.</text>
</comment>
<feature type="signal peptide" evidence="5">
    <location>
        <begin position="1"/>
        <end position="33"/>
    </location>
</feature>
<dbReference type="PANTHER" id="PTHR30290">
    <property type="entry name" value="PERIPLASMIC BINDING COMPONENT OF ABC TRANSPORTER"/>
    <property type="match status" value="1"/>
</dbReference>
<dbReference type="GO" id="GO:0015833">
    <property type="term" value="P:peptide transport"/>
    <property type="evidence" value="ECO:0007669"/>
    <property type="project" value="TreeGrafter"/>
</dbReference>
<dbReference type="Gene3D" id="3.40.190.10">
    <property type="entry name" value="Periplasmic binding protein-like II"/>
    <property type="match status" value="1"/>
</dbReference>
<dbReference type="CDD" id="cd08504">
    <property type="entry name" value="PBP2_OppA"/>
    <property type="match status" value="1"/>
</dbReference>
<dbReference type="SUPFAM" id="SSF53850">
    <property type="entry name" value="Periplasmic binding protein-like II"/>
    <property type="match status" value="1"/>
</dbReference>
<dbReference type="GO" id="GO:1904680">
    <property type="term" value="F:peptide transmembrane transporter activity"/>
    <property type="evidence" value="ECO:0007669"/>
    <property type="project" value="TreeGrafter"/>
</dbReference>
<keyword evidence="4 5" id="KW-0732">Signal</keyword>
<feature type="domain" description="Solute-binding protein family 5" evidence="6">
    <location>
        <begin position="103"/>
        <end position="445"/>
    </location>
</feature>
<evidence type="ECO:0000256" key="1">
    <source>
        <dbReference type="ARBA" id="ARBA00004196"/>
    </source>
</evidence>
<dbReference type="RefSeq" id="WP_115322586.1">
    <property type="nucleotide sequence ID" value="NZ_UGTV01000015.1"/>
</dbReference>
<dbReference type="Gene3D" id="3.10.105.10">
    <property type="entry name" value="Dipeptide-binding Protein, Domain 3"/>
    <property type="match status" value="1"/>
</dbReference>
<accession>A0A379ETB3</accession>
<feature type="chain" id="PRO_5016573695" evidence="5">
    <location>
        <begin position="34"/>
        <end position="527"/>
    </location>
</feature>
<dbReference type="PIRSF" id="PIRSF002741">
    <property type="entry name" value="MppA"/>
    <property type="match status" value="1"/>
</dbReference>
<protein>
    <submittedName>
        <fullName evidence="7">Putative oligopeptide transporter</fullName>
    </submittedName>
</protein>
<sequence length="527" mass="60571">MFSHSSLFFLLKINRILCVKSAVLFFIVSCLSACDPKPSQSESDAQVTTSTLSIDRTPTRELLTRGVYHDLLLNPHSITNTEQNVFLRDLLEGLTAYDAMGNIIPAVAQSWQTEDYKAWIFLLRDGIRWSNGDLLSAQDFVASWQALARSNSQLKSYLRFLNLANSQAVIEGNMAVDQLGVEAIAENILRIQLDKPTPHLPAMLAHVVLLPNYQKQTSEFIGNGAYRLVNQQGNLIHLEKNYNYWASEKVSFKFVDYQKLNNTESVSDLDIVFEPKNLPIEIQYFPQLCTYYYEFNLADPLLKHHSVRKALTSMISSRRIVQDVAPQMQTTTHFLPHSMRMESDLAWQPVVMEQLLEQNGITEKSPLQLKLTYDQDNLHNNIAQRLVRMWSQSDMIRISAEPVSRQQLLEKREKGDFQLIRSGWCADYNEPSAFLHSFYSHSPDNKISYRNADIDKLLETTLRPQPEAERQALYDQIAEQLQQENVVLPIFQYTKPIFIHSTIVGYHTNNPTGIIYSKDLYRKVNSK</sequence>
<dbReference type="Gene3D" id="3.90.76.10">
    <property type="entry name" value="Dipeptide-binding Protein, Domain 1"/>
    <property type="match status" value="1"/>
</dbReference>
<dbReference type="Proteomes" id="UP000254704">
    <property type="component" value="Unassembled WGS sequence"/>
</dbReference>
<organism evidence="7 8">
    <name type="scientific">Pasteurella canis</name>
    <dbReference type="NCBI Taxonomy" id="753"/>
    <lineage>
        <taxon>Bacteria</taxon>
        <taxon>Pseudomonadati</taxon>
        <taxon>Pseudomonadota</taxon>
        <taxon>Gammaproteobacteria</taxon>
        <taxon>Pasteurellales</taxon>
        <taxon>Pasteurellaceae</taxon>
        <taxon>Pasteurella</taxon>
    </lineage>
</organism>
<evidence type="ECO:0000313" key="7">
    <source>
        <dbReference type="EMBL" id="SUC09659.1"/>
    </source>
</evidence>
<dbReference type="GO" id="GO:0043190">
    <property type="term" value="C:ATP-binding cassette (ABC) transporter complex"/>
    <property type="evidence" value="ECO:0007669"/>
    <property type="project" value="InterPro"/>
</dbReference>
<gene>
    <name evidence="7" type="primary">oppA_4</name>
    <name evidence="7" type="ORF">NCTC11621_00678</name>
</gene>
<evidence type="ECO:0000256" key="2">
    <source>
        <dbReference type="ARBA" id="ARBA00005695"/>
    </source>
</evidence>
<dbReference type="EMBL" id="UGTV01000015">
    <property type="protein sequence ID" value="SUC09659.1"/>
    <property type="molecule type" value="Genomic_DNA"/>
</dbReference>
<comment type="subcellular location">
    <subcellularLocation>
        <location evidence="1">Cell envelope</location>
    </subcellularLocation>
</comment>
<name>A0A379ETB3_9PAST</name>
<proteinExistence type="inferred from homology"/>